<feature type="transmembrane region" description="Helical" evidence="1">
    <location>
        <begin position="125"/>
        <end position="148"/>
    </location>
</feature>
<proteinExistence type="predicted"/>
<sequence length="450" mass="52257">MKCKYCGVEIGNSLECHLCGHKQIGKTTCPVCSKLIYPYQEYCSNCGSPTIYRKSEPIKKVTPDTSVHSEASHNYHTVSESYDYKKNAYDYKKPFKDLNKYVPIQKNKKTFNHPNVRKNKRIVKIIIGIIVAFNLIIPIAGAIIGFIGDSLETDETTSFDDSGNSSLTDFNIQQDTSRSDYNYNFQKNSGGVYIYQNHLYLATGDQLLKYDSTLENKEVLEEGSCDHLYVDDRGYFYLQYGDLIFADHQNNKKTLLNDAYDCYVLDQSIFYIQNDNLYCLTIDDQMNKVDNKKIKENVNHFSIDDQSQRILYENLNYKNQLIDFNGNVLKKDVDSYDDCYFSNGLLYYRTYQGIYYVDLDTQEEKGLKEVDNIYRFALARDEANQQDIAYVESFDDQLDSYVGDEQYAIYDDARDYFVAGQYVVFYAYDDDYSQHYFIGNSEGMYTSIGE</sequence>
<dbReference type="RefSeq" id="WP_107030309.1">
    <property type="nucleotide sequence ID" value="NZ_PYLQ01000017.1"/>
</dbReference>
<organism evidence="2 3">
    <name type="scientific">Faecalibacillus intestinalis</name>
    <dbReference type="NCBI Taxonomy" id="1982626"/>
    <lineage>
        <taxon>Bacteria</taxon>
        <taxon>Bacillati</taxon>
        <taxon>Bacillota</taxon>
        <taxon>Erysipelotrichia</taxon>
        <taxon>Erysipelotrichales</taxon>
        <taxon>Coprobacillaceae</taxon>
        <taxon>Faecalibacillus</taxon>
    </lineage>
</organism>
<name>A0A2T3FWE8_9FIRM</name>
<evidence type="ECO:0000256" key="1">
    <source>
        <dbReference type="SAM" id="Phobius"/>
    </source>
</evidence>
<keyword evidence="3" id="KW-1185">Reference proteome</keyword>
<dbReference type="AlphaFoldDB" id="A0A2T3FWE8"/>
<accession>A0A2T3FWE8</accession>
<evidence type="ECO:0000313" key="2">
    <source>
        <dbReference type="EMBL" id="PST39607.1"/>
    </source>
</evidence>
<keyword evidence="1" id="KW-0812">Transmembrane</keyword>
<dbReference type="EMBL" id="PYLQ01000017">
    <property type="protein sequence ID" value="PST39607.1"/>
    <property type="molecule type" value="Genomic_DNA"/>
</dbReference>
<keyword evidence="1" id="KW-0472">Membrane</keyword>
<evidence type="ECO:0000313" key="3">
    <source>
        <dbReference type="Proteomes" id="UP000240974"/>
    </source>
</evidence>
<reference evidence="2 3" key="1">
    <citation type="journal article" date="2019" name="Int. J. Syst. Evol. Microbiol.">
        <title>Faecalibacillus intestinalis gen. nov., sp. nov. and Faecalibacillus faecis sp. nov., isolated from human faeces.</title>
        <authorList>
            <person name="Seo B."/>
            <person name="Jeon K."/>
            <person name="Baek I."/>
            <person name="Lee Y.M."/>
            <person name="Baek K."/>
            <person name="Ko G."/>
        </authorList>
    </citation>
    <scope>NUCLEOTIDE SEQUENCE [LARGE SCALE GENOMIC DNA]</scope>
    <source>
        <strain evidence="2 3">SNUG30099</strain>
    </source>
</reference>
<gene>
    <name evidence="2" type="ORF">C7U54_10865</name>
</gene>
<keyword evidence="1" id="KW-1133">Transmembrane helix</keyword>
<comment type="caution">
    <text evidence="2">The sequence shown here is derived from an EMBL/GenBank/DDBJ whole genome shotgun (WGS) entry which is preliminary data.</text>
</comment>
<protein>
    <submittedName>
        <fullName evidence="2">Uncharacterized protein</fullName>
    </submittedName>
</protein>
<dbReference type="Proteomes" id="UP000240974">
    <property type="component" value="Unassembled WGS sequence"/>
</dbReference>